<feature type="region of interest" description="Disordered" evidence="1">
    <location>
        <begin position="1"/>
        <end position="33"/>
    </location>
</feature>
<organism evidence="2 3">
    <name type="scientific">Zasmidium cellare</name>
    <name type="common">Wine cellar mold</name>
    <name type="synonym">Racodium cellare</name>
    <dbReference type="NCBI Taxonomy" id="395010"/>
    <lineage>
        <taxon>Eukaryota</taxon>
        <taxon>Fungi</taxon>
        <taxon>Dikarya</taxon>
        <taxon>Ascomycota</taxon>
        <taxon>Pezizomycotina</taxon>
        <taxon>Dothideomycetes</taxon>
        <taxon>Dothideomycetidae</taxon>
        <taxon>Mycosphaerellales</taxon>
        <taxon>Mycosphaerellaceae</taxon>
        <taxon>Zasmidium</taxon>
    </lineage>
</organism>
<keyword evidence="3" id="KW-1185">Reference proteome</keyword>
<reference evidence="2 3" key="1">
    <citation type="journal article" date="2023" name="G3 (Bethesda)">
        <title>A chromosome-level genome assembly of Zasmidium syzygii isolated from banana leaves.</title>
        <authorList>
            <person name="van Westerhoven A.C."/>
            <person name="Mehrabi R."/>
            <person name="Talebi R."/>
            <person name="Steentjes M.B.F."/>
            <person name="Corcolon B."/>
            <person name="Chong P.A."/>
            <person name="Kema G.H.J."/>
            <person name="Seidl M.F."/>
        </authorList>
    </citation>
    <scope>NUCLEOTIDE SEQUENCE [LARGE SCALE GENOMIC DNA]</scope>
    <source>
        <strain evidence="2 3">P124</strain>
    </source>
</reference>
<accession>A0ABR0EY98</accession>
<evidence type="ECO:0000313" key="3">
    <source>
        <dbReference type="Proteomes" id="UP001305779"/>
    </source>
</evidence>
<dbReference type="Proteomes" id="UP001305779">
    <property type="component" value="Unassembled WGS sequence"/>
</dbReference>
<name>A0ABR0EY98_ZASCE</name>
<evidence type="ECO:0000256" key="1">
    <source>
        <dbReference type="SAM" id="MobiDB-lite"/>
    </source>
</evidence>
<evidence type="ECO:0000313" key="2">
    <source>
        <dbReference type="EMBL" id="KAK4506634.1"/>
    </source>
</evidence>
<sequence>MACTNVVPRDEERHLNAKKYPSIHPAAHRSVHPSAPDVRCTVLVYQNASLYLKGALTDLDRSDTASIQTDPLSTPFED</sequence>
<protein>
    <submittedName>
        <fullName evidence="2">Uncharacterized protein</fullName>
    </submittedName>
</protein>
<gene>
    <name evidence="2" type="ORF">PRZ48_000366</name>
</gene>
<dbReference type="EMBL" id="JAXOVC010000001">
    <property type="protein sequence ID" value="KAK4506634.1"/>
    <property type="molecule type" value="Genomic_DNA"/>
</dbReference>
<comment type="caution">
    <text evidence="2">The sequence shown here is derived from an EMBL/GenBank/DDBJ whole genome shotgun (WGS) entry which is preliminary data.</text>
</comment>
<proteinExistence type="predicted"/>